<comment type="caution">
    <text evidence="1">The sequence shown here is derived from an EMBL/GenBank/DDBJ whole genome shotgun (WGS) entry which is preliminary data.</text>
</comment>
<organism evidence="1 2">
    <name type="scientific">Streptomyces rubellomurinus (strain ATCC 31215)</name>
    <dbReference type="NCBI Taxonomy" id="359131"/>
    <lineage>
        <taxon>Bacteria</taxon>
        <taxon>Bacillati</taxon>
        <taxon>Actinomycetota</taxon>
        <taxon>Actinomycetes</taxon>
        <taxon>Kitasatosporales</taxon>
        <taxon>Streptomycetaceae</taxon>
        <taxon>Streptomyces</taxon>
    </lineage>
</organism>
<name>A0A0F2TGM7_STRR3</name>
<protein>
    <submittedName>
        <fullName evidence="1">Uncharacterized protein</fullName>
    </submittedName>
</protein>
<accession>A0A0F2TGM7</accession>
<evidence type="ECO:0000313" key="2">
    <source>
        <dbReference type="Proteomes" id="UP000033699"/>
    </source>
</evidence>
<keyword evidence="2" id="KW-1185">Reference proteome</keyword>
<gene>
    <name evidence="1" type="ORF">VM95_18415</name>
</gene>
<dbReference type="PATRIC" id="fig|359131.3.peg.4301"/>
<dbReference type="EMBL" id="JZKH01000035">
    <property type="protein sequence ID" value="KJS60867.1"/>
    <property type="molecule type" value="Genomic_DNA"/>
</dbReference>
<evidence type="ECO:0000313" key="1">
    <source>
        <dbReference type="EMBL" id="KJS60867.1"/>
    </source>
</evidence>
<proteinExistence type="predicted"/>
<dbReference type="AlphaFoldDB" id="A0A0F2TGM7"/>
<sequence>MAVTVTAEQWVPEAGQRVYERRSGAAVEVMEISKTGIYVRPLRGGVERVVRLADLVPPDDAPGGFFEWQASRG</sequence>
<reference evidence="1 2" key="1">
    <citation type="submission" date="2015-02" db="EMBL/GenBank/DDBJ databases">
        <authorList>
            <person name="Ju K.-S."/>
            <person name="Doroghazi J.R."/>
            <person name="Metcalf W."/>
        </authorList>
    </citation>
    <scope>NUCLEOTIDE SEQUENCE [LARGE SCALE GENOMIC DNA]</scope>
    <source>
        <strain evidence="1 2">ATCC 31215</strain>
    </source>
</reference>
<dbReference type="Proteomes" id="UP000033699">
    <property type="component" value="Unassembled WGS sequence"/>
</dbReference>